<accession>A0A4R9AE31</accession>
<proteinExistence type="predicted"/>
<sequence>MSDTATTTQPIRDFALAVRAALSDLPADDVDDLTDGLEADLMEQAADFDDADAGAAAPDFELGDPVAYADELRGAAGLPVRGATPTVRVSARRRLRARAGAARADAARRIRSSAAGAAVLDFLLVLRPLWWVLRGWVVYAVAEIFVGGAISTVPTDPVRWLVLCAFVILSVQWGRGRWLPWRWLPRFRTVVSVCAVLALPLVLNLTAHQAANAQASAYMEYDTYSTQGLLQNGQEVTNLFAYDADGQPLRDVQLFDQDGRALNVVNDPANANNLPQLDAAGEQDLVVPSLLVPGGSGWNVFPLRLVKSADIDYTYDYVGPADQTDAAPASFPFAQVRPLVEAPGEPSPTPSSPTPSSSPTPAPTLLPEPTASAAPVAEQ</sequence>
<dbReference type="RefSeq" id="WP_134515134.1">
    <property type="nucleotide sequence ID" value="NZ_SOHJ01000011.1"/>
</dbReference>
<evidence type="ECO:0000256" key="1">
    <source>
        <dbReference type="SAM" id="MobiDB-lite"/>
    </source>
</evidence>
<dbReference type="EMBL" id="SOHJ01000011">
    <property type="protein sequence ID" value="TFD58837.1"/>
    <property type="molecule type" value="Genomic_DNA"/>
</dbReference>
<name>A0A4R9AE31_9MICO</name>
<dbReference type="Proteomes" id="UP000298170">
    <property type="component" value="Unassembled WGS sequence"/>
</dbReference>
<feature type="compositionally biased region" description="Low complexity" evidence="1">
    <location>
        <begin position="367"/>
        <end position="379"/>
    </location>
</feature>
<evidence type="ECO:0000313" key="3">
    <source>
        <dbReference type="Proteomes" id="UP000298170"/>
    </source>
</evidence>
<organism evidence="2 3">
    <name type="scientific">Cryobacterium suzukii</name>
    <dbReference type="NCBI Taxonomy" id="1259198"/>
    <lineage>
        <taxon>Bacteria</taxon>
        <taxon>Bacillati</taxon>
        <taxon>Actinomycetota</taxon>
        <taxon>Actinomycetes</taxon>
        <taxon>Micrococcales</taxon>
        <taxon>Microbacteriaceae</taxon>
        <taxon>Cryobacterium</taxon>
    </lineage>
</organism>
<evidence type="ECO:0000313" key="2">
    <source>
        <dbReference type="EMBL" id="TFD58837.1"/>
    </source>
</evidence>
<keyword evidence="3" id="KW-1185">Reference proteome</keyword>
<protein>
    <submittedName>
        <fullName evidence="2">Uncharacterized protein</fullName>
    </submittedName>
</protein>
<gene>
    <name evidence="2" type="ORF">E3T39_10700</name>
</gene>
<feature type="compositionally biased region" description="Pro residues" evidence="1">
    <location>
        <begin position="345"/>
        <end position="366"/>
    </location>
</feature>
<feature type="region of interest" description="Disordered" evidence="1">
    <location>
        <begin position="336"/>
        <end position="379"/>
    </location>
</feature>
<comment type="caution">
    <text evidence="2">The sequence shown here is derived from an EMBL/GenBank/DDBJ whole genome shotgun (WGS) entry which is preliminary data.</text>
</comment>
<dbReference type="AlphaFoldDB" id="A0A4R9AE31"/>
<reference evidence="2 3" key="1">
    <citation type="submission" date="2019-03" db="EMBL/GenBank/DDBJ databases">
        <title>Genomics of glacier-inhabiting Cryobacterium strains.</title>
        <authorList>
            <person name="Liu Q."/>
            <person name="Xin Y.-H."/>
        </authorList>
    </citation>
    <scope>NUCLEOTIDE SEQUENCE [LARGE SCALE GENOMIC DNA]</scope>
    <source>
        <strain evidence="2 3">Sr39</strain>
    </source>
</reference>
<dbReference type="OrthoDB" id="5185521at2"/>